<reference evidence="1 2" key="1">
    <citation type="journal article" date="2005" name="Nature">
        <title>The map-based sequence of the rice genome.</title>
        <authorList>
            <consortium name="International rice genome sequencing project (IRGSP)"/>
            <person name="Matsumoto T."/>
            <person name="Wu J."/>
            <person name="Kanamori H."/>
            <person name="Katayose Y."/>
            <person name="Fujisawa M."/>
            <person name="Namiki N."/>
            <person name="Mizuno H."/>
            <person name="Yamamoto K."/>
            <person name="Antonio B.A."/>
            <person name="Baba T."/>
            <person name="Sakata K."/>
            <person name="Nagamura Y."/>
            <person name="Aoki H."/>
            <person name="Arikawa K."/>
            <person name="Arita K."/>
            <person name="Bito T."/>
            <person name="Chiden Y."/>
            <person name="Fujitsuka N."/>
            <person name="Fukunaka R."/>
            <person name="Hamada M."/>
            <person name="Harada C."/>
            <person name="Hayashi A."/>
            <person name="Hijishita S."/>
            <person name="Honda M."/>
            <person name="Hosokawa S."/>
            <person name="Ichikawa Y."/>
            <person name="Idonuma A."/>
            <person name="Iijima M."/>
            <person name="Ikeda M."/>
            <person name="Ikeno M."/>
            <person name="Ito K."/>
            <person name="Ito S."/>
            <person name="Ito T."/>
            <person name="Ito Y."/>
            <person name="Ito Y."/>
            <person name="Iwabuchi A."/>
            <person name="Kamiya K."/>
            <person name="Karasawa W."/>
            <person name="Kurita K."/>
            <person name="Katagiri S."/>
            <person name="Kikuta A."/>
            <person name="Kobayashi H."/>
            <person name="Kobayashi N."/>
            <person name="Machita K."/>
            <person name="Maehara T."/>
            <person name="Masukawa M."/>
            <person name="Mizubayashi T."/>
            <person name="Mukai Y."/>
            <person name="Nagasaki H."/>
            <person name="Nagata Y."/>
            <person name="Naito S."/>
            <person name="Nakashima M."/>
            <person name="Nakama Y."/>
            <person name="Nakamichi Y."/>
            <person name="Nakamura M."/>
            <person name="Meguro A."/>
            <person name="Negishi M."/>
            <person name="Ohta I."/>
            <person name="Ohta T."/>
            <person name="Okamoto M."/>
            <person name="Ono N."/>
            <person name="Saji S."/>
            <person name="Sakaguchi M."/>
            <person name="Sakai K."/>
            <person name="Shibata M."/>
            <person name="Shimokawa T."/>
            <person name="Song J."/>
            <person name="Takazaki Y."/>
            <person name="Terasawa K."/>
            <person name="Tsugane M."/>
            <person name="Tsuji K."/>
            <person name="Ueda S."/>
            <person name="Waki K."/>
            <person name="Yamagata H."/>
            <person name="Yamamoto M."/>
            <person name="Yamamoto S."/>
            <person name="Yamane H."/>
            <person name="Yoshiki S."/>
            <person name="Yoshihara R."/>
            <person name="Yukawa K."/>
            <person name="Zhong H."/>
            <person name="Yano M."/>
            <person name="Yuan Q."/>
            <person name="Ouyang S."/>
            <person name="Liu J."/>
            <person name="Jones K.M."/>
            <person name="Gansberger K."/>
            <person name="Moffat K."/>
            <person name="Hill J."/>
            <person name="Bera J."/>
            <person name="Fadrosh D."/>
            <person name="Jin S."/>
            <person name="Johri S."/>
            <person name="Kim M."/>
            <person name="Overton L."/>
            <person name="Reardon M."/>
            <person name="Tsitrin T."/>
            <person name="Vuong H."/>
            <person name="Weaver B."/>
            <person name="Ciecko A."/>
            <person name="Tallon L."/>
            <person name="Jackson J."/>
            <person name="Pai G."/>
            <person name="Aken S.V."/>
            <person name="Utterback T."/>
            <person name="Reidmuller S."/>
            <person name="Feldblyum T."/>
            <person name="Hsiao J."/>
            <person name="Zismann V."/>
            <person name="Iobst S."/>
            <person name="de Vazeille A.R."/>
            <person name="Buell C.R."/>
            <person name="Ying K."/>
            <person name="Li Y."/>
            <person name="Lu T."/>
            <person name="Huang Y."/>
            <person name="Zhao Q."/>
            <person name="Feng Q."/>
            <person name="Zhang L."/>
            <person name="Zhu J."/>
            <person name="Weng Q."/>
            <person name="Mu J."/>
            <person name="Lu Y."/>
            <person name="Fan D."/>
            <person name="Liu Y."/>
            <person name="Guan J."/>
            <person name="Zhang Y."/>
            <person name="Yu S."/>
            <person name="Liu X."/>
            <person name="Zhang Y."/>
            <person name="Hong G."/>
            <person name="Han B."/>
            <person name="Choisne N."/>
            <person name="Demange N."/>
            <person name="Orjeda G."/>
            <person name="Samain S."/>
            <person name="Cattolico L."/>
            <person name="Pelletier E."/>
            <person name="Couloux A."/>
            <person name="Segurens B."/>
            <person name="Wincker P."/>
            <person name="D'Hont A."/>
            <person name="Scarpelli C."/>
            <person name="Weissenbach J."/>
            <person name="Salanoubat M."/>
            <person name="Quetier F."/>
            <person name="Yu Y."/>
            <person name="Kim H.R."/>
            <person name="Rambo T."/>
            <person name="Currie J."/>
            <person name="Collura K."/>
            <person name="Luo M."/>
            <person name="Yang T."/>
            <person name="Ammiraju J.S.S."/>
            <person name="Engler F."/>
            <person name="Soderlund C."/>
            <person name="Wing R.A."/>
            <person name="Palmer L.E."/>
            <person name="de la Bastide M."/>
            <person name="Spiegel L."/>
            <person name="Nascimento L."/>
            <person name="Zutavern T."/>
            <person name="O'Shaughnessy A."/>
            <person name="Dike S."/>
            <person name="Dedhia N."/>
            <person name="Preston R."/>
            <person name="Balija V."/>
            <person name="McCombie W.R."/>
            <person name="Chow T."/>
            <person name="Chen H."/>
            <person name="Chung M."/>
            <person name="Chen C."/>
            <person name="Shaw J."/>
            <person name="Wu H."/>
            <person name="Hsiao K."/>
            <person name="Chao Y."/>
            <person name="Chu M."/>
            <person name="Cheng C."/>
            <person name="Hour A."/>
            <person name="Lee P."/>
            <person name="Lin S."/>
            <person name="Lin Y."/>
            <person name="Liou J."/>
            <person name="Liu S."/>
            <person name="Hsing Y."/>
            <person name="Raghuvanshi S."/>
            <person name="Mohanty A."/>
            <person name="Bharti A.K."/>
            <person name="Gaur A."/>
            <person name="Gupta V."/>
            <person name="Kumar D."/>
            <person name="Ravi V."/>
            <person name="Vij S."/>
            <person name="Kapur A."/>
            <person name="Khurana P."/>
            <person name="Khurana P."/>
            <person name="Khurana J.P."/>
            <person name="Tyagi A.K."/>
            <person name="Gaikwad K."/>
            <person name="Singh A."/>
            <person name="Dalal V."/>
            <person name="Srivastava S."/>
            <person name="Dixit A."/>
            <person name="Pal A.K."/>
            <person name="Ghazi I.A."/>
            <person name="Yadav M."/>
            <person name="Pandit A."/>
            <person name="Bhargava A."/>
            <person name="Sureshbabu K."/>
            <person name="Batra K."/>
            <person name="Sharma T.R."/>
            <person name="Mohapatra T."/>
            <person name="Singh N.K."/>
            <person name="Messing J."/>
            <person name="Nelson A.B."/>
            <person name="Fuks G."/>
            <person name="Kavchok S."/>
            <person name="Keizer G."/>
            <person name="Linton E."/>
            <person name="Llaca V."/>
            <person name="Song R."/>
            <person name="Tanyolac B."/>
            <person name="Young S."/>
            <person name="Ho-Il K."/>
            <person name="Hahn J.H."/>
            <person name="Sangsakoo G."/>
            <person name="Vanavichit A."/>
            <person name="de Mattos Luiz.A.T."/>
            <person name="Zimmer P.D."/>
            <person name="Malone G."/>
            <person name="Dellagostin O."/>
            <person name="de Oliveira A.C."/>
            <person name="Bevan M."/>
            <person name="Bancroft I."/>
            <person name="Minx P."/>
            <person name="Cordum H."/>
            <person name="Wilson R."/>
            <person name="Cheng Z."/>
            <person name="Jin W."/>
            <person name="Jiang J."/>
            <person name="Leong S.A."/>
            <person name="Iwama H."/>
            <person name="Gojobori T."/>
            <person name="Itoh T."/>
            <person name="Niimura Y."/>
            <person name="Fujii Y."/>
            <person name="Habara T."/>
            <person name="Sakai H."/>
            <person name="Sato Y."/>
            <person name="Wilson G."/>
            <person name="Kumar K."/>
            <person name="McCouch S."/>
            <person name="Juretic N."/>
            <person name="Hoen D."/>
            <person name="Wright S."/>
            <person name="Bruskiewich R."/>
            <person name="Bureau T."/>
            <person name="Miyao A."/>
            <person name="Hirochika H."/>
            <person name="Nishikawa T."/>
            <person name="Kadowaki K."/>
            <person name="Sugiura M."/>
            <person name="Burr B."/>
            <person name="Sasaki T."/>
        </authorList>
    </citation>
    <scope>NUCLEOTIDE SEQUENCE [LARGE SCALE GENOMIC DNA]</scope>
    <source>
        <strain evidence="2">cv. Nipponbare</strain>
    </source>
</reference>
<evidence type="ECO:0000313" key="1">
    <source>
        <dbReference type="EMBL" id="BAH92056.1"/>
    </source>
</evidence>
<proteinExistence type="predicted"/>
<dbReference type="Proteomes" id="UP000000763">
    <property type="component" value="Chromosome 3"/>
</dbReference>
<dbReference type="EMBL" id="AP008209">
    <property type="protein sequence ID" value="BAH92056.1"/>
    <property type="molecule type" value="Genomic_DNA"/>
</dbReference>
<protein>
    <submittedName>
        <fullName evidence="1">Os03g0229575 protein</fullName>
    </submittedName>
</protein>
<evidence type="ECO:0000313" key="2">
    <source>
        <dbReference type="Proteomes" id="UP000000763"/>
    </source>
</evidence>
<organism evidence="1 2">
    <name type="scientific">Oryza sativa subsp. japonica</name>
    <name type="common">Rice</name>
    <dbReference type="NCBI Taxonomy" id="39947"/>
    <lineage>
        <taxon>Eukaryota</taxon>
        <taxon>Viridiplantae</taxon>
        <taxon>Streptophyta</taxon>
        <taxon>Embryophyta</taxon>
        <taxon>Tracheophyta</taxon>
        <taxon>Spermatophyta</taxon>
        <taxon>Magnoliopsida</taxon>
        <taxon>Liliopsida</taxon>
        <taxon>Poales</taxon>
        <taxon>Poaceae</taxon>
        <taxon>BOP clade</taxon>
        <taxon>Oryzoideae</taxon>
        <taxon>Oryzeae</taxon>
        <taxon>Oryzinae</taxon>
        <taxon>Oryza</taxon>
        <taxon>Oryza sativa</taxon>
    </lineage>
</organism>
<dbReference type="KEGG" id="dosa:Os03g0229575"/>
<gene>
    <name evidence="1" type="ordered locus">Os03g0229575</name>
</gene>
<reference evidence="2" key="2">
    <citation type="journal article" date="2008" name="Nucleic Acids Res.">
        <title>The rice annotation project database (RAP-DB): 2008 update.</title>
        <authorList>
            <consortium name="The rice annotation project (RAP)"/>
        </authorList>
    </citation>
    <scope>GENOME REANNOTATION</scope>
    <source>
        <strain evidence="2">cv. Nipponbare</strain>
    </source>
</reference>
<sequence>MFLEDAKNDKVIPWRSTEDKPHLEVGLKCVCHNVHLILSHTAATRFKGLCSLQNVRNLSLYPFKSNAFYMLKNQASQKTFPIRRGSCGACCTGRRQ</sequence>
<dbReference type="AlphaFoldDB" id="C7J0K9"/>
<name>C7J0K9_ORYSJ</name>
<dbReference type="HOGENOM" id="CLU_2458785_0_0_1"/>
<accession>C7J0K9</accession>